<accession>A0A1S0UCB3</accession>
<reference evidence="1" key="1">
    <citation type="submission" date="2012-04" db="EMBL/GenBank/DDBJ databases">
        <title>The Genome Sequence of Loa loa.</title>
        <authorList>
            <consortium name="The Broad Institute Genome Sequencing Platform"/>
            <consortium name="Broad Institute Genome Sequencing Center for Infectious Disease"/>
            <person name="Nutman T.B."/>
            <person name="Fink D.L."/>
            <person name="Russ C."/>
            <person name="Young S."/>
            <person name="Zeng Q."/>
            <person name="Gargeya S."/>
            <person name="Alvarado L."/>
            <person name="Berlin A."/>
            <person name="Chapman S.B."/>
            <person name="Chen Z."/>
            <person name="Freedman E."/>
            <person name="Gellesch M."/>
            <person name="Goldberg J."/>
            <person name="Griggs A."/>
            <person name="Gujja S."/>
            <person name="Heilman E.R."/>
            <person name="Heiman D."/>
            <person name="Howarth C."/>
            <person name="Mehta T."/>
            <person name="Neiman D."/>
            <person name="Pearson M."/>
            <person name="Roberts A."/>
            <person name="Saif S."/>
            <person name="Shea T."/>
            <person name="Shenoy N."/>
            <person name="Sisk P."/>
            <person name="Stolte C."/>
            <person name="Sykes S."/>
            <person name="White J."/>
            <person name="Yandava C."/>
            <person name="Haas B."/>
            <person name="Henn M.R."/>
            <person name="Nusbaum C."/>
            <person name="Birren B."/>
        </authorList>
    </citation>
    <scope>NUCLEOTIDE SEQUENCE [LARGE SCALE GENOMIC DNA]</scope>
</reference>
<dbReference type="RefSeq" id="XP_003135658.1">
    <property type="nucleotide sequence ID" value="XM_003135610.1"/>
</dbReference>
<dbReference type="KEGG" id="loa:LOAG_00069"/>
<proteinExistence type="predicted"/>
<protein>
    <submittedName>
        <fullName evidence="1">Uncharacterized protein</fullName>
    </submittedName>
</protein>
<sequence>MYCKLPLLYSQNQLSSHSLDPLINIARLSIHPTLQYSLTTLIIFKRDISPSVNKPIRLCQSTKKDFITKHEKHPITKGFTKLEVKAKNERMLVISPDPVNYLNEQDQQHLWSTTWIPEKGGSVEKKLVSWFFDDKKRPDCYERVYECSF</sequence>
<dbReference type="EMBL" id="JH712066">
    <property type="protein sequence ID" value="EFO28423.1"/>
    <property type="molecule type" value="Genomic_DNA"/>
</dbReference>
<dbReference type="GeneID" id="9937437"/>
<dbReference type="AlphaFoldDB" id="A0A1S0UCB3"/>
<evidence type="ECO:0000313" key="1">
    <source>
        <dbReference type="EMBL" id="EFO28423.1"/>
    </source>
</evidence>
<dbReference type="InParanoid" id="A0A1S0UCB3"/>
<gene>
    <name evidence="1" type="ORF">LOAG_00069</name>
</gene>
<name>A0A1S0UCB3_LOALO</name>
<organism evidence="1">
    <name type="scientific">Loa loa</name>
    <name type="common">Eye worm</name>
    <name type="synonym">Filaria loa</name>
    <dbReference type="NCBI Taxonomy" id="7209"/>
    <lineage>
        <taxon>Eukaryota</taxon>
        <taxon>Metazoa</taxon>
        <taxon>Ecdysozoa</taxon>
        <taxon>Nematoda</taxon>
        <taxon>Chromadorea</taxon>
        <taxon>Rhabditida</taxon>
        <taxon>Spirurina</taxon>
        <taxon>Spiruromorpha</taxon>
        <taxon>Filarioidea</taxon>
        <taxon>Onchocercidae</taxon>
        <taxon>Loa</taxon>
    </lineage>
</organism>
<dbReference type="CTD" id="9937437"/>